<dbReference type="Pfam" id="PF00501">
    <property type="entry name" value="AMP-binding"/>
    <property type="match status" value="1"/>
</dbReference>
<dbReference type="Pfam" id="PF13193">
    <property type="entry name" value="AMP-binding_C"/>
    <property type="match status" value="1"/>
</dbReference>
<keyword evidence="7" id="KW-1185">Reference proteome</keyword>
<dbReference type="InterPro" id="IPR025110">
    <property type="entry name" value="AMP-bd_C"/>
</dbReference>
<organism evidence="6 7">
    <name type="scientific">Frankia canadensis</name>
    <dbReference type="NCBI Taxonomy" id="1836972"/>
    <lineage>
        <taxon>Bacteria</taxon>
        <taxon>Bacillati</taxon>
        <taxon>Actinomycetota</taxon>
        <taxon>Actinomycetes</taxon>
        <taxon>Frankiales</taxon>
        <taxon>Frankiaceae</taxon>
        <taxon>Frankia</taxon>
    </lineage>
</organism>
<name>A0A2I2L2X4_9ACTN</name>
<proteinExistence type="inferred from homology"/>
<dbReference type="Proteomes" id="UP000234331">
    <property type="component" value="Unassembled WGS sequence"/>
</dbReference>
<evidence type="ECO:0000313" key="6">
    <source>
        <dbReference type="EMBL" id="SNQ52255.1"/>
    </source>
</evidence>
<evidence type="ECO:0000259" key="5">
    <source>
        <dbReference type="Pfam" id="PF13193"/>
    </source>
</evidence>
<dbReference type="RefSeq" id="WP_101836483.1">
    <property type="nucleotide sequence ID" value="NZ_FZMO01000567.1"/>
</dbReference>
<dbReference type="SUPFAM" id="SSF56801">
    <property type="entry name" value="Acetyl-CoA synthetase-like"/>
    <property type="match status" value="1"/>
</dbReference>
<evidence type="ECO:0000256" key="3">
    <source>
        <dbReference type="SAM" id="MobiDB-lite"/>
    </source>
</evidence>
<evidence type="ECO:0000256" key="1">
    <source>
        <dbReference type="ARBA" id="ARBA00006432"/>
    </source>
</evidence>
<sequence>MDSAAHGGSGGSGGTSGSGGTGRSAAGGAAACGAAACGAADLDARTAAASPRPPDTGPLAETDPHAIFLTSGSTGRPKGVVLSHRTSWLRGFPGAGTRAGLGAASGGPAGTDTVAGVGAVCMFPLFHWAGWQWIISGWLNREPVHLCSADPGELLAAVERHRAAELYCIPAVWRRVLGLPAGAADVRSLRVVSTGTSAAPADLLAELVDRFPGTELSVRYGSTEAGGVAALVGPQVLTRPGSVGRAMPGYRLRLDADGELLVGGPMLTSGYHRLPDQTAEVLDDGWYRSGDLAERDDDGFWSIVGRKKEVIRSGGETIAPREIEPLLATYPGVREAAVVGLPDPLWGEQVCAVLVMCDDLPAPSVRDLALHLEPVLASFKWPRRVVTAGRLPRTSATGQVQRALLANQIASA</sequence>
<evidence type="ECO:0000313" key="7">
    <source>
        <dbReference type="Proteomes" id="UP000234331"/>
    </source>
</evidence>
<feature type="domain" description="AMP-binding enzyme C-terminal" evidence="5">
    <location>
        <begin position="322"/>
        <end position="395"/>
    </location>
</feature>
<protein>
    <submittedName>
        <fullName evidence="6">Uncharacterized protein</fullName>
    </submittedName>
</protein>
<comment type="similarity">
    <text evidence="1">Belongs to the ATP-dependent AMP-binding enzyme family.</text>
</comment>
<accession>A0A2I2L2X4</accession>
<dbReference type="GO" id="GO:0031956">
    <property type="term" value="F:medium-chain fatty acid-CoA ligase activity"/>
    <property type="evidence" value="ECO:0007669"/>
    <property type="project" value="TreeGrafter"/>
</dbReference>
<feature type="region of interest" description="Disordered" evidence="3">
    <location>
        <begin position="1"/>
        <end position="25"/>
    </location>
</feature>
<gene>
    <name evidence="6" type="ORF">FRACA_980018</name>
</gene>
<dbReference type="CDD" id="cd04433">
    <property type="entry name" value="AFD_class_I"/>
    <property type="match status" value="1"/>
</dbReference>
<evidence type="ECO:0000259" key="4">
    <source>
        <dbReference type="Pfam" id="PF00501"/>
    </source>
</evidence>
<reference evidence="6 7" key="1">
    <citation type="submission" date="2017-06" db="EMBL/GenBank/DDBJ databases">
        <authorList>
            <person name="Kim H.J."/>
            <person name="Triplett B.A."/>
        </authorList>
    </citation>
    <scope>NUCLEOTIDE SEQUENCE [LARGE SCALE GENOMIC DNA]</scope>
    <source>
        <strain evidence="6">FRACA_ARgP5</strain>
    </source>
</reference>
<dbReference type="InterPro" id="IPR045851">
    <property type="entry name" value="AMP-bd_C_sf"/>
</dbReference>
<dbReference type="InterPro" id="IPR042099">
    <property type="entry name" value="ANL_N_sf"/>
</dbReference>
<dbReference type="Gene3D" id="3.40.50.12780">
    <property type="entry name" value="N-terminal domain of ligase-like"/>
    <property type="match status" value="1"/>
</dbReference>
<feature type="region of interest" description="Disordered" evidence="3">
    <location>
        <begin position="46"/>
        <end position="72"/>
    </location>
</feature>
<dbReference type="InterPro" id="IPR020845">
    <property type="entry name" value="AMP-binding_CS"/>
</dbReference>
<dbReference type="InterPro" id="IPR000873">
    <property type="entry name" value="AMP-dep_synth/lig_dom"/>
</dbReference>
<dbReference type="PANTHER" id="PTHR43201">
    <property type="entry name" value="ACYL-COA SYNTHETASE"/>
    <property type="match status" value="1"/>
</dbReference>
<feature type="compositionally biased region" description="Gly residues" evidence="3">
    <location>
        <begin position="7"/>
        <end position="22"/>
    </location>
</feature>
<feature type="domain" description="AMP-dependent synthetase/ligase" evidence="4">
    <location>
        <begin position="52"/>
        <end position="272"/>
    </location>
</feature>
<keyword evidence="2" id="KW-0436">Ligase</keyword>
<evidence type="ECO:0000256" key="2">
    <source>
        <dbReference type="ARBA" id="ARBA00022598"/>
    </source>
</evidence>
<dbReference type="OrthoDB" id="9803968at2"/>
<dbReference type="Gene3D" id="3.30.300.30">
    <property type="match status" value="1"/>
</dbReference>
<dbReference type="PANTHER" id="PTHR43201:SF5">
    <property type="entry name" value="MEDIUM-CHAIN ACYL-COA LIGASE ACSF2, MITOCHONDRIAL"/>
    <property type="match status" value="1"/>
</dbReference>
<dbReference type="EMBL" id="FZMO01000567">
    <property type="protein sequence ID" value="SNQ52255.1"/>
    <property type="molecule type" value="Genomic_DNA"/>
</dbReference>
<dbReference type="PROSITE" id="PS00455">
    <property type="entry name" value="AMP_BINDING"/>
    <property type="match status" value="1"/>
</dbReference>
<dbReference type="AlphaFoldDB" id="A0A2I2L2X4"/>
<dbReference type="GO" id="GO:0006631">
    <property type="term" value="P:fatty acid metabolic process"/>
    <property type="evidence" value="ECO:0007669"/>
    <property type="project" value="TreeGrafter"/>
</dbReference>